<feature type="compositionally biased region" description="Basic and acidic residues" evidence="1">
    <location>
        <begin position="273"/>
        <end position="282"/>
    </location>
</feature>
<organism evidence="2 3">
    <name type="scientific">Ajellomyces capsulatus</name>
    <name type="common">Darling's disease fungus</name>
    <name type="synonym">Histoplasma capsulatum</name>
    <dbReference type="NCBI Taxonomy" id="5037"/>
    <lineage>
        <taxon>Eukaryota</taxon>
        <taxon>Fungi</taxon>
        <taxon>Dikarya</taxon>
        <taxon>Ascomycota</taxon>
        <taxon>Pezizomycotina</taxon>
        <taxon>Eurotiomycetes</taxon>
        <taxon>Eurotiomycetidae</taxon>
        <taxon>Onygenales</taxon>
        <taxon>Ajellomycetaceae</taxon>
        <taxon>Histoplasma</taxon>
    </lineage>
</organism>
<feature type="region of interest" description="Disordered" evidence="1">
    <location>
        <begin position="59"/>
        <end position="213"/>
    </location>
</feature>
<feature type="compositionally biased region" description="Polar residues" evidence="1">
    <location>
        <begin position="161"/>
        <end position="189"/>
    </location>
</feature>
<dbReference type="EMBL" id="JAEVHI010000001">
    <property type="protein sequence ID" value="KAG5304362.1"/>
    <property type="molecule type" value="Genomic_DNA"/>
</dbReference>
<dbReference type="OrthoDB" id="5428925at2759"/>
<feature type="compositionally biased region" description="Basic and acidic residues" evidence="1">
    <location>
        <begin position="535"/>
        <end position="548"/>
    </location>
</feature>
<sequence length="583" mass="65513">MSPGSQPMLPNYGTRKRLPPAETQSDDVKISHSIPLAGRSSQEALNAFPHNLESASASPSAVFSANPSTTSTPGLNDSPCATRITPLNGAASHGPQDSISSTLTKDSIMRRRRGSTLRSVMRKIFGRKRRSDPESFRREALNQWTPTLRTTEHPAKPASGSLRSRSNRAPSLPTHPSSLAHTPTRSSLRNSRESQHHQRSGSRSPRFDFYRQPRRRATLPSIVLSTHEARELASQIARQNSRPNSIHSPTRRIKEPKIFDQKTSRQQKRRSRSASELRDTARAHRMSPIQWRRRSDEIKFWRESFLKVETSPSISARPETQSTIASVLEATEHAEVDQSLDDPFNLTALMGTMHDNSETGLAQRVNMLEVKLMDLEFAIAKLQGHDVSPAKKTFDTSMGRNFPHSQQRTVTDAHPPLFVSSFPSSPSITPPRTSPTPDRPESTATLRPYTVRNNVSCQTPSSFVSDFKGISVEQYSALTTLVRREQTARKLLEEQVFQLQRDISQLRVGQPPPGQPSLLTPSYSDSSYRISSRWGSDRRVNNTERSETESDDEFMEASHRRREDAYRRANMGTTDRNYIAGMI</sequence>
<evidence type="ECO:0000256" key="1">
    <source>
        <dbReference type="SAM" id="MobiDB-lite"/>
    </source>
</evidence>
<comment type="caution">
    <text evidence="2">The sequence shown here is derived from an EMBL/GenBank/DDBJ whole genome shotgun (WGS) entry which is preliminary data.</text>
</comment>
<name>A0A8H7Z9N5_AJECA</name>
<feature type="compositionally biased region" description="Basic and acidic residues" evidence="1">
    <location>
        <begin position="252"/>
        <end position="263"/>
    </location>
</feature>
<feature type="compositionally biased region" description="Low complexity" evidence="1">
    <location>
        <begin position="522"/>
        <end position="534"/>
    </location>
</feature>
<reference evidence="2 3" key="1">
    <citation type="submission" date="2021-01" db="EMBL/GenBank/DDBJ databases">
        <title>Chromosome-level genome assembly of a human fungal pathogen reveals clustering of transcriptionally co-regulated genes.</title>
        <authorList>
            <person name="Voorhies M."/>
            <person name="Cohen S."/>
            <person name="Shea T.P."/>
            <person name="Petrus S."/>
            <person name="Munoz J.F."/>
            <person name="Poplawski S."/>
            <person name="Goldman W.E."/>
            <person name="Michael T."/>
            <person name="Cuomo C.A."/>
            <person name="Sil A."/>
            <person name="Beyhan S."/>
        </authorList>
    </citation>
    <scope>NUCLEOTIDE SEQUENCE [LARGE SCALE GENOMIC DNA]</scope>
    <source>
        <strain evidence="2 3">G184AR</strain>
    </source>
</reference>
<evidence type="ECO:0000313" key="3">
    <source>
        <dbReference type="Proteomes" id="UP000670092"/>
    </source>
</evidence>
<gene>
    <name evidence="2" type="ORF">I7I52_02666</name>
</gene>
<dbReference type="Proteomes" id="UP000670092">
    <property type="component" value="Unassembled WGS sequence"/>
</dbReference>
<protein>
    <submittedName>
        <fullName evidence="2">Uncharacterized protein</fullName>
    </submittedName>
</protein>
<feature type="region of interest" description="Disordered" evidence="1">
    <location>
        <begin position="418"/>
        <end position="447"/>
    </location>
</feature>
<dbReference type="AlphaFoldDB" id="A0A8H7Z9N5"/>
<feature type="region of interest" description="Disordered" evidence="1">
    <location>
        <begin position="1"/>
        <end position="30"/>
    </location>
</feature>
<feature type="compositionally biased region" description="Low complexity" evidence="1">
    <location>
        <begin position="59"/>
        <end position="68"/>
    </location>
</feature>
<feature type="compositionally biased region" description="Basic residues" evidence="1">
    <location>
        <begin position="110"/>
        <end position="130"/>
    </location>
</feature>
<evidence type="ECO:0000313" key="2">
    <source>
        <dbReference type="EMBL" id="KAG5304362.1"/>
    </source>
</evidence>
<feature type="compositionally biased region" description="Basic and acidic residues" evidence="1">
    <location>
        <begin position="131"/>
        <end position="140"/>
    </location>
</feature>
<feature type="compositionally biased region" description="Polar residues" evidence="1">
    <location>
        <begin position="236"/>
        <end position="248"/>
    </location>
</feature>
<feature type="region of interest" description="Disordered" evidence="1">
    <location>
        <begin position="506"/>
        <end position="568"/>
    </location>
</feature>
<dbReference type="VEuPathDB" id="FungiDB:I7I52_02666"/>
<feature type="compositionally biased region" description="Polar residues" evidence="1">
    <location>
        <begin position="95"/>
        <end position="105"/>
    </location>
</feature>
<accession>A0A8H7Z9N5</accession>
<feature type="region of interest" description="Disordered" evidence="1">
    <location>
        <begin position="233"/>
        <end position="283"/>
    </location>
</feature>
<feature type="compositionally biased region" description="Low complexity" evidence="1">
    <location>
        <begin position="418"/>
        <end position="427"/>
    </location>
</feature>
<feature type="compositionally biased region" description="Basic and acidic residues" evidence="1">
    <location>
        <begin position="556"/>
        <end position="567"/>
    </location>
</feature>
<proteinExistence type="predicted"/>